<dbReference type="PANTHER" id="PTHR15573">
    <property type="entry name" value="G-PROTEIN COUPLED RECEPTOR 160-RELATED"/>
    <property type="match status" value="1"/>
</dbReference>
<evidence type="ECO:0008006" key="4">
    <source>
        <dbReference type="Google" id="ProtNLM"/>
    </source>
</evidence>
<reference evidence="2" key="3">
    <citation type="submission" date="2025-09" db="UniProtKB">
        <authorList>
            <consortium name="Ensembl"/>
        </authorList>
    </citation>
    <scope>IDENTIFICATION</scope>
</reference>
<keyword evidence="1" id="KW-1133">Transmembrane helix</keyword>
<feature type="transmembrane region" description="Helical" evidence="1">
    <location>
        <begin position="169"/>
        <end position="188"/>
    </location>
</feature>
<dbReference type="InterPro" id="IPR042353">
    <property type="entry name" value="GPR160"/>
</dbReference>
<protein>
    <recommendedName>
        <fullName evidence="4">G protein-coupled receptor 160</fullName>
    </recommendedName>
</protein>
<evidence type="ECO:0000313" key="3">
    <source>
        <dbReference type="Proteomes" id="UP000472267"/>
    </source>
</evidence>
<accession>A0A672FJ15</accession>
<dbReference type="OMA" id="ENVCLWH"/>
<dbReference type="InParanoid" id="A0A672FJ15"/>
<dbReference type="PANTHER" id="PTHR15573:SF0">
    <property type="entry name" value="G-PROTEIN COUPLED RECEPTOR 160-RELATED"/>
    <property type="match status" value="1"/>
</dbReference>
<reference evidence="2" key="2">
    <citation type="submission" date="2025-08" db="UniProtKB">
        <authorList>
            <consortium name="Ensembl"/>
        </authorList>
    </citation>
    <scope>IDENTIFICATION</scope>
</reference>
<dbReference type="GO" id="GO:0043235">
    <property type="term" value="C:receptor complex"/>
    <property type="evidence" value="ECO:0007669"/>
    <property type="project" value="TreeGrafter"/>
</dbReference>
<dbReference type="GO" id="GO:0005886">
    <property type="term" value="C:plasma membrane"/>
    <property type="evidence" value="ECO:0007669"/>
    <property type="project" value="TreeGrafter"/>
</dbReference>
<name>A0A672FJ15_SALFA</name>
<feature type="transmembrane region" description="Helical" evidence="1">
    <location>
        <begin position="20"/>
        <end position="39"/>
    </location>
</feature>
<organism evidence="2 3">
    <name type="scientific">Salarias fasciatus</name>
    <name type="common">Jewelled blenny</name>
    <name type="synonym">Blennius fasciatus</name>
    <dbReference type="NCBI Taxonomy" id="181472"/>
    <lineage>
        <taxon>Eukaryota</taxon>
        <taxon>Metazoa</taxon>
        <taxon>Chordata</taxon>
        <taxon>Craniata</taxon>
        <taxon>Vertebrata</taxon>
        <taxon>Euteleostomi</taxon>
        <taxon>Actinopterygii</taxon>
        <taxon>Neopterygii</taxon>
        <taxon>Teleostei</taxon>
        <taxon>Neoteleostei</taxon>
        <taxon>Acanthomorphata</taxon>
        <taxon>Ovalentaria</taxon>
        <taxon>Blenniimorphae</taxon>
        <taxon>Blenniiformes</taxon>
        <taxon>Blennioidei</taxon>
        <taxon>Blenniidae</taxon>
        <taxon>Salariinae</taxon>
        <taxon>Salarias</taxon>
    </lineage>
</organism>
<feature type="transmembrane region" description="Helical" evidence="1">
    <location>
        <begin position="46"/>
        <end position="71"/>
    </location>
</feature>
<keyword evidence="3" id="KW-1185">Reference proteome</keyword>
<evidence type="ECO:0000256" key="1">
    <source>
        <dbReference type="SAM" id="Phobius"/>
    </source>
</evidence>
<keyword evidence="1" id="KW-0472">Membrane</keyword>
<keyword evidence="1" id="KW-0812">Transmembrane</keyword>
<feature type="transmembrane region" description="Helical" evidence="1">
    <location>
        <begin position="83"/>
        <end position="106"/>
    </location>
</feature>
<sequence>TSSLKTENCFCKNSSVNMLFLLLIIAKAGLDTLFLYSFNKAWSRSFLGLCGLSITVMDWVMVLAMASVWFFGAERLSVSPCFLLAHASATYGALPLPVMCLGILDYCLDDTAIGRRRPKCKLLRNAVLMLVVWIQGGVHSAGSASSELIEYHYSAQGMFLLCTLQETPGITFVLTLLYSAAFLAMLPFRSRLFQWVTEADRLSEQREAEENKTSDLFILKPTKGQMCEKDFAQRPDRPRPPMWFSLTLAFGVTWMPYLTLSVVCLLCDLTLPGYIVVNNMWLECIHSAMTGVVFWANKCYEGDVDPYFLPGTLKLSFIQIHKGPVYQSWFCSPLDQQ</sequence>
<dbReference type="Ensembl" id="ENSSFAT00005006202.1">
    <property type="protein sequence ID" value="ENSSFAP00005005887.1"/>
    <property type="gene ID" value="ENSSFAG00005003634.1"/>
</dbReference>
<proteinExistence type="predicted"/>
<reference evidence="2" key="1">
    <citation type="submission" date="2019-06" db="EMBL/GenBank/DDBJ databases">
        <authorList>
            <consortium name="Wellcome Sanger Institute Data Sharing"/>
        </authorList>
    </citation>
    <scope>NUCLEOTIDE SEQUENCE [LARGE SCALE GENOMIC DNA]</scope>
</reference>
<dbReference type="AlphaFoldDB" id="A0A672FJ15"/>
<dbReference type="Proteomes" id="UP000472267">
    <property type="component" value="Chromosome 20"/>
</dbReference>
<feature type="transmembrane region" description="Helical" evidence="1">
    <location>
        <begin position="127"/>
        <end position="149"/>
    </location>
</feature>
<feature type="transmembrane region" description="Helical" evidence="1">
    <location>
        <begin position="243"/>
        <end position="263"/>
    </location>
</feature>
<evidence type="ECO:0000313" key="2">
    <source>
        <dbReference type="Ensembl" id="ENSSFAP00005005887.1"/>
    </source>
</evidence>